<dbReference type="CDD" id="cd00586">
    <property type="entry name" value="4HBT"/>
    <property type="match status" value="1"/>
</dbReference>
<organism evidence="1">
    <name type="scientific">uncultured Craurococcus sp</name>
    <dbReference type="NCBI Taxonomy" id="1135998"/>
    <lineage>
        <taxon>Bacteria</taxon>
        <taxon>Pseudomonadati</taxon>
        <taxon>Pseudomonadota</taxon>
        <taxon>Alphaproteobacteria</taxon>
        <taxon>Acetobacterales</taxon>
        <taxon>Acetobacteraceae</taxon>
        <taxon>Craurococcus</taxon>
        <taxon>environmental samples</taxon>
    </lineage>
</organism>
<dbReference type="SUPFAM" id="SSF54637">
    <property type="entry name" value="Thioesterase/thiol ester dehydrase-isomerase"/>
    <property type="match status" value="1"/>
</dbReference>
<dbReference type="Pfam" id="PF13279">
    <property type="entry name" value="4HBT_2"/>
    <property type="match status" value="1"/>
</dbReference>
<dbReference type="Gene3D" id="3.10.129.10">
    <property type="entry name" value="Hotdog Thioesterase"/>
    <property type="match status" value="1"/>
</dbReference>
<evidence type="ECO:0000313" key="1">
    <source>
        <dbReference type="EMBL" id="CAA9241043.1"/>
    </source>
</evidence>
<dbReference type="InterPro" id="IPR029069">
    <property type="entry name" value="HotDog_dom_sf"/>
</dbReference>
<evidence type="ECO:0008006" key="2">
    <source>
        <dbReference type="Google" id="ProtNLM"/>
    </source>
</evidence>
<name>A0A6J4I2Y1_9PROT</name>
<dbReference type="AlphaFoldDB" id="A0A6J4I2Y1"/>
<reference evidence="1" key="1">
    <citation type="submission" date="2020-02" db="EMBL/GenBank/DDBJ databases">
        <authorList>
            <person name="Meier V. D."/>
        </authorList>
    </citation>
    <scope>NUCLEOTIDE SEQUENCE</scope>
    <source>
        <strain evidence="1">AVDCRST_MAG27</strain>
    </source>
</reference>
<proteinExistence type="predicted"/>
<accession>A0A6J4I2Y1</accession>
<sequence length="149" mass="16816">MTAGQVLAVVRPDWVDHYGHMNMAFYLAVFDMATDQLWPSLGLGKPLHAEGFGTFAAETWVNYVREVREGMPLSCTSEVLAYDGKRLIAVHRMHHASEGWLAAENEVLYLCMDLSIRRVGQWPARVLERFAAACTGQAPRRLALRRREG</sequence>
<gene>
    <name evidence="1" type="ORF">AVDCRST_MAG27-1512</name>
</gene>
<dbReference type="EMBL" id="CADCTD010000063">
    <property type="protein sequence ID" value="CAA9241043.1"/>
    <property type="molecule type" value="Genomic_DNA"/>
</dbReference>
<protein>
    <recommendedName>
        <fullName evidence="2">Thioesterase</fullName>
    </recommendedName>
</protein>